<dbReference type="EMBL" id="AP022596">
    <property type="protein sequence ID" value="BBY65583.1"/>
    <property type="molecule type" value="Genomic_DNA"/>
</dbReference>
<keyword evidence="4" id="KW-0143">Chaperone</keyword>
<evidence type="ECO:0000256" key="2">
    <source>
        <dbReference type="ARBA" id="ARBA00006411"/>
    </source>
</evidence>
<comment type="similarity">
    <text evidence="2">Belongs to the EspG family.</text>
</comment>
<dbReference type="AlphaFoldDB" id="A0A7I7T9V9"/>
<dbReference type="Proteomes" id="UP000467148">
    <property type="component" value="Chromosome"/>
</dbReference>
<evidence type="ECO:0000313" key="5">
    <source>
        <dbReference type="EMBL" id="BBY65583.1"/>
    </source>
</evidence>
<dbReference type="InterPro" id="IPR025734">
    <property type="entry name" value="EspG"/>
</dbReference>
<dbReference type="KEGG" id="mhev:MHEL_38260"/>
<sequence length="294" mass="32014">MPTSDAVELSVDAAWFIAQEIGAGTFPWVLAITPPYRDAADLATFAARQREELTSLGVMIDGTINRDVQQWIQIACWPQRWLELRFVRAPASPPELLRGIVVRRGGQTVVGLRNEQLITFTAVDVESGRDLSAVVTAPLSGRAPAGFDEFSLPVQVGARADSRLRDGEELASVLDHLGIPASARPVVRSVFEDPRRYVEIVAGQHSGCGPQSTAVGVAVIDSAAGRMVVSPTRGFDGQWISVFAPGTDMAIALAIERLTAGLDDGRWFEPIQAVRTFTVETNRKENRLDDRRHC</sequence>
<name>A0A7I7T9V9_9MYCO</name>
<protein>
    <submittedName>
        <fullName evidence="5">ESX-3 secretion-associated protein EspG3</fullName>
    </submittedName>
</protein>
<comment type="subcellular location">
    <subcellularLocation>
        <location evidence="1">Cytoplasm</location>
    </subcellularLocation>
</comment>
<keyword evidence="6" id="KW-1185">Reference proteome</keyword>
<dbReference type="RefSeq" id="WP_163749645.1">
    <property type="nucleotide sequence ID" value="NZ_AP022596.1"/>
</dbReference>
<evidence type="ECO:0000256" key="3">
    <source>
        <dbReference type="ARBA" id="ARBA00022490"/>
    </source>
</evidence>
<reference evidence="5 6" key="1">
    <citation type="journal article" date="2019" name="Emerg. Microbes Infect.">
        <title>Comprehensive subspecies identification of 175 nontuberculous mycobacteria species based on 7547 genomic profiles.</title>
        <authorList>
            <person name="Matsumoto Y."/>
            <person name="Kinjo T."/>
            <person name="Motooka D."/>
            <person name="Nabeya D."/>
            <person name="Jung N."/>
            <person name="Uechi K."/>
            <person name="Horii T."/>
            <person name="Iida T."/>
            <person name="Fujita J."/>
            <person name="Nakamura S."/>
        </authorList>
    </citation>
    <scope>NUCLEOTIDE SEQUENCE [LARGE SCALE GENOMIC DNA]</scope>
    <source>
        <strain evidence="5 6">JCM 30396</strain>
    </source>
</reference>
<proteinExistence type="inferred from homology"/>
<organism evidence="5 6">
    <name type="scientific">Mycolicibacterium helvum</name>
    <dbReference type="NCBI Taxonomy" id="1534349"/>
    <lineage>
        <taxon>Bacteria</taxon>
        <taxon>Bacillati</taxon>
        <taxon>Actinomycetota</taxon>
        <taxon>Actinomycetes</taxon>
        <taxon>Mycobacteriales</taxon>
        <taxon>Mycobacteriaceae</taxon>
        <taxon>Mycolicibacterium</taxon>
    </lineage>
</organism>
<evidence type="ECO:0000256" key="4">
    <source>
        <dbReference type="ARBA" id="ARBA00023186"/>
    </source>
</evidence>
<evidence type="ECO:0000313" key="6">
    <source>
        <dbReference type="Proteomes" id="UP000467148"/>
    </source>
</evidence>
<accession>A0A7I7T9V9</accession>
<dbReference type="GO" id="GO:0005737">
    <property type="term" value="C:cytoplasm"/>
    <property type="evidence" value="ECO:0007669"/>
    <property type="project" value="UniProtKB-SubCell"/>
</dbReference>
<gene>
    <name evidence="5" type="ORF">MHEL_38260</name>
</gene>
<dbReference type="Pfam" id="PF14011">
    <property type="entry name" value="ESX-1_EspG"/>
    <property type="match status" value="1"/>
</dbReference>
<evidence type="ECO:0000256" key="1">
    <source>
        <dbReference type="ARBA" id="ARBA00004496"/>
    </source>
</evidence>
<keyword evidence="3" id="KW-0963">Cytoplasm</keyword>